<dbReference type="Proteomes" id="UP000050741">
    <property type="component" value="Unassembled WGS sequence"/>
</dbReference>
<dbReference type="AlphaFoldDB" id="A0A183CMQ0"/>
<keyword evidence="2" id="KW-1185">Reference proteome</keyword>
<evidence type="ECO:0000256" key="1">
    <source>
        <dbReference type="SAM" id="MobiDB-lite"/>
    </source>
</evidence>
<accession>A0A183CMQ0</accession>
<protein>
    <submittedName>
        <fullName evidence="3">HECT domain-containing protein</fullName>
    </submittedName>
</protein>
<proteinExistence type="predicted"/>
<sequence>AAISATVPKKQKLEHKFHHKHHHLPQHVHQSSHHQQHHHLGASSSASCTSAFASSTTNNFGHTRRTVTRQSRPTTQHEDVVYRFISADQSRLLCRSLRAHRLKGINGAEKLLLLLCNSRKQQQPEERDSNCTPFSRPPPLAGAVVADEVGQAGGQQQVQQQQRQQAVQVGAKKAKATTSTLLKVSSTSASLFEHCHRFSSDKSADELLELLVSDGKTVLDEQQTHFLVAELLDKRPDLLDVDASNFDAEVHALFSSSQPIVRSLIAHQLALCSSASVIKKTVSVLLKCFNPSLTPALVVSFVVGVCAEEAKIRLMLNGEQCFVLSLYVLEDIEHHYTPDMTETALASLQSMRQFCAVFDNLLSRATTTSTRTADVTGATGSLPVGTAQPPVVAVPYSPSSDMLDAFTRHYRTHVDKLWHASNVSAFSSSGSGQLRRRHCLNLLFRTVCRNFPVVPSKCLFLGMLAPRAGQQTPPHHIKRAQFDRLITGAIREIFELTSRAEAKGGPDVDLALDKAHQLVQYFRNSQDVQFSRYMPLLSTKVQNLVDSLAGCEIKNSPHCALLLFSLDLIIVALRNFDGTAAAGDNDYDNVDDDDGNNKNGTTVAQQQQQQQQPPLLHAVANALQSLLQFLKNRRNRQIQSLCEKVCNAVVQLLKSCGGDLTCNESARQTLRSNRVLLGELADWKALNLTDRAILKRTAMTAQFE</sequence>
<organism evidence="2 3">
    <name type="scientific">Globodera pallida</name>
    <name type="common">Potato cyst nematode worm</name>
    <name type="synonym">Heterodera pallida</name>
    <dbReference type="NCBI Taxonomy" id="36090"/>
    <lineage>
        <taxon>Eukaryota</taxon>
        <taxon>Metazoa</taxon>
        <taxon>Ecdysozoa</taxon>
        <taxon>Nematoda</taxon>
        <taxon>Chromadorea</taxon>
        <taxon>Rhabditida</taxon>
        <taxon>Tylenchina</taxon>
        <taxon>Tylenchomorpha</taxon>
        <taxon>Tylenchoidea</taxon>
        <taxon>Heteroderidae</taxon>
        <taxon>Heteroderinae</taxon>
        <taxon>Globodera</taxon>
    </lineage>
</organism>
<feature type="compositionally biased region" description="Low complexity" evidence="1">
    <location>
        <begin position="41"/>
        <end position="57"/>
    </location>
</feature>
<evidence type="ECO:0000313" key="2">
    <source>
        <dbReference type="Proteomes" id="UP000050741"/>
    </source>
</evidence>
<evidence type="ECO:0000313" key="3">
    <source>
        <dbReference type="WBParaSite" id="GPLIN_001415600"/>
    </source>
</evidence>
<reference evidence="3" key="2">
    <citation type="submission" date="2016-06" db="UniProtKB">
        <authorList>
            <consortium name="WormBaseParasite"/>
        </authorList>
    </citation>
    <scope>IDENTIFICATION</scope>
</reference>
<feature type="region of interest" description="Disordered" evidence="1">
    <location>
        <begin position="583"/>
        <end position="611"/>
    </location>
</feature>
<reference evidence="2" key="1">
    <citation type="submission" date="2014-05" db="EMBL/GenBank/DDBJ databases">
        <title>The genome and life-stage specific transcriptomes of Globodera pallida elucidate key aspects of plant parasitism by a cyst nematode.</title>
        <authorList>
            <person name="Cotton J.A."/>
            <person name="Lilley C.J."/>
            <person name="Jones L.M."/>
            <person name="Kikuchi T."/>
            <person name="Reid A.J."/>
            <person name="Thorpe P."/>
            <person name="Tsai I.J."/>
            <person name="Beasley H."/>
            <person name="Blok V."/>
            <person name="Cock P.J.A."/>
            <person name="Van den Akker S.E."/>
            <person name="Holroyd N."/>
            <person name="Hunt M."/>
            <person name="Mantelin S."/>
            <person name="Naghra H."/>
            <person name="Pain A."/>
            <person name="Palomares-Rius J.E."/>
            <person name="Zarowiecki M."/>
            <person name="Berriman M."/>
            <person name="Jones J.T."/>
            <person name="Urwin P.E."/>
        </authorList>
    </citation>
    <scope>NUCLEOTIDE SEQUENCE [LARGE SCALE GENOMIC DNA]</scope>
    <source>
        <strain evidence="2">Lindley</strain>
    </source>
</reference>
<feature type="compositionally biased region" description="Basic residues" evidence="1">
    <location>
        <begin position="9"/>
        <end position="40"/>
    </location>
</feature>
<feature type="compositionally biased region" description="Acidic residues" evidence="1">
    <location>
        <begin position="585"/>
        <end position="594"/>
    </location>
</feature>
<name>A0A183CMQ0_GLOPA</name>
<dbReference type="WBParaSite" id="GPLIN_001415600">
    <property type="protein sequence ID" value="GPLIN_001415600"/>
    <property type="gene ID" value="GPLIN_001415600"/>
</dbReference>
<feature type="region of interest" description="Disordered" evidence="1">
    <location>
        <begin position="1"/>
        <end position="75"/>
    </location>
</feature>
<feature type="compositionally biased region" description="Low complexity" evidence="1">
    <location>
        <begin position="597"/>
        <end position="611"/>
    </location>
</feature>